<dbReference type="InterPro" id="IPR016181">
    <property type="entry name" value="Acyl_CoA_acyltransferase"/>
</dbReference>
<dbReference type="Proteomes" id="UP000030643">
    <property type="component" value="Unassembled WGS sequence"/>
</dbReference>
<dbReference type="CDD" id="cd04301">
    <property type="entry name" value="NAT_SF"/>
    <property type="match status" value="1"/>
</dbReference>
<dbReference type="EMBL" id="DF820498">
    <property type="protein sequence ID" value="GAK31761.1"/>
    <property type="molecule type" value="Genomic_DNA"/>
</dbReference>
<protein>
    <submittedName>
        <fullName evidence="2">GCN5 family N-acetyltransferase</fullName>
    </submittedName>
</protein>
<keyword evidence="2" id="KW-0808">Transferase</keyword>
<accession>A0A069D2Y7</accession>
<sequence length="151" mass="17340">MNMDEFELKIKTTDELTNQELLTIMQERVKVFVVEQDCPYQEIDLQDNDATHVFLMDGAKLVAYTRIIEHSDGEHVSFGRVLVVKEYRRLHLGRKIVAATLAELRVNHAGRAIKIAGQSYLQAFYHSFGFKNVSDVYLEDGIPHVDMVLDN</sequence>
<dbReference type="eggNOG" id="COG2153">
    <property type="taxonomic scope" value="Bacteria"/>
</dbReference>
<evidence type="ECO:0000259" key="1">
    <source>
        <dbReference type="PROSITE" id="PS51186"/>
    </source>
</evidence>
<dbReference type="InterPro" id="IPR000182">
    <property type="entry name" value="GNAT_dom"/>
</dbReference>
<dbReference type="STRING" id="1329250.WOSG25_150120"/>
<dbReference type="SUPFAM" id="SSF55729">
    <property type="entry name" value="Acyl-CoA N-acyltransferases (Nat)"/>
    <property type="match status" value="1"/>
</dbReference>
<dbReference type="GO" id="GO:0016747">
    <property type="term" value="F:acyltransferase activity, transferring groups other than amino-acyl groups"/>
    <property type="evidence" value="ECO:0007669"/>
    <property type="project" value="InterPro"/>
</dbReference>
<organism evidence="2 3">
    <name type="scientific">Weissella oryzae (strain DSM 25784 / JCM 18191 / LMG 30913 / SG25)</name>
    <dbReference type="NCBI Taxonomy" id="1329250"/>
    <lineage>
        <taxon>Bacteria</taxon>
        <taxon>Bacillati</taxon>
        <taxon>Bacillota</taxon>
        <taxon>Bacilli</taxon>
        <taxon>Lactobacillales</taxon>
        <taxon>Lactobacillaceae</taxon>
        <taxon>Weissella</taxon>
    </lineage>
</organism>
<evidence type="ECO:0000313" key="3">
    <source>
        <dbReference type="Proteomes" id="UP000030643"/>
    </source>
</evidence>
<dbReference type="Pfam" id="PF13673">
    <property type="entry name" value="Acetyltransf_10"/>
    <property type="match status" value="1"/>
</dbReference>
<keyword evidence="3" id="KW-1185">Reference proteome</keyword>
<gene>
    <name evidence="2" type="ORF">WOSG25_150120</name>
</gene>
<proteinExistence type="predicted"/>
<dbReference type="AlphaFoldDB" id="A0A069D2Y7"/>
<dbReference type="PROSITE" id="PS51186">
    <property type="entry name" value="GNAT"/>
    <property type="match status" value="1"/>
</dbReference>
<reference evidence="3" key="1">
    <citation type="journal article" date="2014" name="Genome Announc.">
        <title>Draft genome sequence of Weissella oryzae SG25T, isolated from fermented rice grains.</title>
        <authorList>
            <person name="Tanizawa Y."/>
            <person name="Fujisawa T."/>
            <person name="Mochizuki T."/>
            <person name="Kaminuma E."/>
            <person name="Suzuki Y."/>
            <person name="Nakamura Y."/>
            <person name="Tohno M."/>
        </authorList>
    </citation>
    <scope>NUCLEOTIDE SEQUENCE [LARGE SCALE GENOMIC DNA]</scope>
    <source>
        <strain evidence="3">DSM 25784 / JCM 18191 / LMG 30913 / SG25</strain>
    </source>
</reference>
<name>A0A069D2Y7_WEIOS</name>
<evidence type="ECO:0000313" key="2">
    <source>
        <dbReference type="EMBL" id="GAK31761.1"/>
    </source>
</evidence>
<dbReference type="Gene3D" id="3.40.630.30">
    <property type="match status" value="1"/>
</dbReference>
<feature type="domain" description="N-acetyltransferase" evidence="1">
    <location>
        <begin position="11"/>
        <end position="151"/>
    </location>
</feature>